<feature type="domain" description="Ubiquitin-like" evidence="7">
    <location>
        <begin position="173"/>
        <end position="245"/>
    </location>
</feature>
<keyword evidence="3 6" id="KW-0812">Transmembrane</keyword>
<evidence type="ECO:0000256" key="5">
    <source>
        <dbReference type="ARBA" id="ARBA00023136"/>
    </source>
</evidence>
<evidence type="ECO:0000313" key="9">
    <source>
        <dbReference type="Proteomes" id="UP000279271"/>
    </source>
</evidence>
<dbReference type="Gene3D" id="3.10.20.90">
    <property type="entry name" value="Phosphatidylinositol 3-kinase Catalytic Subunit, Chain A, domain 1"/>
    <property type="match status" value="1"/>
</dbReference>
<comment type="subcellular location">
    <subcellularLocation>
        <location evidence="1">Membrane</location>
        <topology evidence="1">Multi-pass membrane protein</topology>
    </subcellularLocation>
</comment>
<comment type="caution">
    <text evidence="6">Lacks conserved residue(s) required for the propagation of feature annotation.</text>
</comment>
<evidence type="ECO:0000313" key="8">
    <source>
        <dbReference type="EMBL" id="RMZ56936.1"/>
    </source>
</evidence>
<dbReference type="PROSITE" id="PS50053">
    <property type="entry name" value="UBIQUITIN_2"/>
    <property type="match status" value="1"/>
</dbReference>
<evidence type="ECO:0000256" key="6">
    <source>
        <dbReference type="RuleBase" id="RU363053"/>
    </source>
</evidence>
<dbReference type="GO" id="GO:0005737">
    <property type="term" value="C:cytoplasm"/>
    <property type="evidence" value="ECO:0007669"/>
    <property type="project" value="TreeGrafter"/>
</dbReference>
<proteinExistence type="inferred from homology"/>
<organism evidence="8 9">
    <name type="scientific">Auxenochlorella protothecoides</name>
    <name type="common">Green microalga</name>
    <name type="synonym">Chlorella protothecoides</name>
    <dbReference type="NCBI Taxonomy" id="3075"/>
    <lineage>
        <taxon>Eukaryota</taxon>
        <taxon>Viridiplantae</taxon>
        <taxon>Chlorophyta</taxon>
        <taxon>core chlorophytes</taxon>
        <taxon>Trebouxiophyceae</taxon>
        <taxon>Chlorellales</taxon>
        <taxon>Chlorellaceae</taxon>
        <taxon>Auxenochlorella</taxon>
    </lineage>
</organism>
<dbReference type="Pfam" id="PF04117">
    <property type="entry name" value="Mpv17_PMP22"/>
    <property type="match status" value="1"/>
</dbReference>
<dbReference type="InterPro" id="IPR007248">
    <property type="entry name" value="Mpv17_PMP22"/>
</dbReference>
<evidence type="ECO:0000256" key="3">
    <source>
        <dbReference type="ARBA" id="ARBA00022692"/>
    </source>
</evidence>
<reference evidence="9" key="1">
    <citation type="journal article" date="2018" name="Algal Res.">
        <title>Characterization of plant carbon substrate utilization by Auxenochlorella protothecoides.</title>
        <authorList>
            <person name="Vogler B.W."/>
            <person name="Starkenburg S.R."/>
            <person name="Sudasinghe N."/>
            <person name="Schambach J.Y."/>
            <person name="Rollin J.A."/>
            <person name="Pattathil S."/>
            <person name="Barry A.N."/>
        </authorList>
    </citation>
    <scope>NUCLEOTIDE SEQUENCE [LARGE SCALE GENOMIC DNA]</scope>
    <source>
        <strain evidence="9">UTEX 25</strain>
    </source>
</reference>
<dbReference type="AlphaFoldDB" id="A0A3M7L614"/>
<sequence length="277" mass="30511">MHRTLITAAYGAFAVGPIGHVWYHKLDSIATRFHSPGSLRFVLLDTVIFSPLHILGYFGVMNVGERGSWADFSRKVEVDFVPTLAAELAVWPAIQAANFKFIRVDYQLLAVNLLTIFDSAFMSWCRATEDWMSVLFPGLKSPAPARPVVAGSGQSSSVEFSSNAMASKEGNQIFITVRRGKQYPPRTIDVRIKYEQTIRDLREAAAASFGLSLDLLQLFWRGRELTSATDGLTLLEANLHTGFSLQGYDLSEAPDYWPAVVQTPEGLAFETVAAAAS</sequence>
<dbReference type="PANTHER" id="PTHR11266:SF17">
    <property type="entry name" value="PROTEIN MPV17"/>
    <property type="match status" value="1"/>
</dbReference>
<dbReference type="SUPFAM" id="SSF54236">
    <property type="entry name" value="Ubiquitin-like"/>
    <property type="match status" value="1"/>
</dbReference>
<dbReference type="Proteomes" id="UP000279271">
    <property type="component" value="Unassembled WGS sequence"/>
</dbReference>
<dbReference type="EMBL" id="QOKY01000133">
    <property type="protein sequence ID" value="RMZ56936.1"/>
    <property type="molecule type" value="Genomic_DNA"/>
</dbReference>
<dbReference type="CDD" id="cd17039">
    <property type="entry name" value="Ubl_ubiquitin_like"/>
    <property type="match status" value="1"/>
</dbReference>
<name>A0A3M7L614_AUXPR</name>
<dbReference type="PANTHER" id="PTHR11266">
    <property type="entry name" value="PEROXISOMAL MEMBRANE PROTEIN 2, PXMP2 MPV17"/>
    <property type="match status" value="1"/>
</dbReference>
<evidence type="ECO:0000256" key="2">
    <source>
        <dbReference type="ARBA" id="ARBA00006824"/>
    </source>
</evidence>
<evidence type="ECO:0000256" key="1">
    <source>
        <dbReference type="ARBA" id="ARBA00004141"/>
    </source>
</evidence>
<dbReference type="InterPro" id="IPR000626">
    <property type="entry name" value="Ubiquitin-like_dom"/>
</dbReference>
<feature type="transmembrane region" description="Helical" evidence="6">
    <location>
        <begin position="38"/>
        <end position="60"/>
    </location>
</feature>
<gene>
    <name evidence="8" type="ORF">APUTEX25_004998</name>
</gene>
<protein>
    <recommendedName>
        <fullName evidence="7">Ubiquitin-like domain-containing protein</fullName>
    </recommendedName>
</protein>
<dbReference type="InterPro" id="IPR029071">
    <property type="entry name" value="Ubiquitin-like_domsf"/>
</dbReference>
<comment type="similarity">
    <text evidence="2 6">Belongs to the peroxisomal membrane protein PXMP2/4 family.</text>
</comment>
<dbReference type="GO" id="GO:0016020">
    <property type="term" value="C:membrane"/>
    <property type="evidence" value="ECO:0007669"/>
    <property type="project" value="UniProtKB-SubCell"/>
</dbReference>
<keyword evidence="4 6" id="KW-1133">Transmembrane helix</keyword>
<keyword evidence="5 6" id="KW-0472">Membrane</keyword>
<comment type="caution">
    <text evidence="8">The sequence shown here is derived from an EMBL/GenBank/DDBJ whole genome shotgun (WGS) entry which is preliminary data.</text>
</comment>
<accession>A0A3M7L614</accession>
<evidence type="ECO:0000259" key="7">
    <source>
        <dbReference type="PROSITE" id="PS50053"/>
    </source>
</evidence>
<evidence type="ECO:0000256" key="4">
    <source>
        <dbReference type="ARBA" id="ARBA00022989"/>
    </source>
</evidence>